<dbReference type="RefSeq" id="WP_353438345.1">
    <property type="nucleotide sequence ID" value="NZ_CP099959.1"/>
</dbReference>
<dbReference type="InterPro" id="IPR013974">
    <property type="entry name" value="SAF"/>
</dbReference>
<comment type="subcellular location">
    <subcellularLocation>
        <location evidence="1">Periplasm</location>
    </subcellularLocation>
</comment>
<keyword evidence="6" id="KW-0969">Cilium</keyword>
<proteinExistence type="predicted"/>
<dbReference type="InterPro" id="IPR039246">
    <property type="entry name" value="Flagellar_FlgA"/>
</dbReference>
<feature type="signal peptide" evidence="4">
    <location>
        <begin position="1"/>
        <end position="25"/>
    </location>
</feature>
<dbReference type="CDD" id="cd11614">
    <property type="entry name" value="SAF_CpaB_FlgA_like"/>
    <property type="match status" value="1"/>
</dbReference>
<keyword evidence="6" id="KW-0966">Cell projection</keyword>
<protein>
    <submittedName>
        <fullName evidence="6">Flagellar basal body P-ring formation chaperone FlgA</fullName>
    </submittedName>
</protein>
<evidence type="ECO:0000256" key="3">
    <source>
        <dbReference type="ARBA" id="ARBA00022764"/>
    </source>
</evidence>
<dbReference type="Pfam" id="PF13144">
    <property type="entry name" value="ChapFlgA"/>
    <property type="match status" value="1"/>
</dbReference>
<evidence type="ECO:0000256" key="1">
    <source>
        <dbReference type="ARBA" id="ARBA00004418"/>
    </source>
</evidence>
<name>A0AAU8A171_9BURK</name>
<keyword evidence="3" id="KW-0574">Periplasm</keyword>
<evidence type="ECO:0000313" key="6">
    <source>
        <dbReference type="EMBL" id="XCC57315.1"/>
    </source>
</evidence>
<reference evidence="6" key="1">
    <citation type="submission" date="2022-06" db="EMBL/GenBank/DDBJ databases">
        <title>New Polynucleobacter species.</title>
        <authorList>
            <person name="Hahn M.W."/>
        </authorList>
    </citation>
    <scope>NUCLEOTIDE SEQUENCE</scope>
    <source>
        <strain evidence="6">UK-FUSCHL-C3</strain>
    </source>
</reference>
<keyword evidence="2 4" id="KW-0732">Signal</keyword>
<dbReference type="NCBIfam" id="TIGR03170">
    <property type="entry name" value="flgA_cterm"/>
    <property type="match status" value="1"/>
</dbReference>
<gene>
    <name evidence="6" type="primary">flgA</name>
    <name evidence="6" type="ORF">NKE59_07400</name>
</gene>
<dbReference type="GO" id="GO:0042597">
    <property type="term" value="C:periplasmic space"/>
    <property type="evidence" value="ECO:0007669"/>
    <property type="project" value="UniProtKB-SubCell"/>
</dbReference>
<dbReference type="SMART" id="SM00858">
    <property type="entry name" value="SAF"/>
    <property type="match status" value="1"/>
</dbReference>
<evidence type="ECO:0000259" key="5">
    <source>
        <dbReference type="SMART" id="SM00858"/>
    </source>
</evidence>
<dbReference type="GO" id="GO:0044780">
    <property type="term" value="P:bacterial-type flagellum assembly"/>
    <property type="evidence" value="ECO:0007669"/>
    <property type="project" value="InterPro"/>
</dbReference>
<dbReference type="PANTHER" id="PTHR36307">
    <property type="entry name" value="FLAGELLA BASAL BODY P-RING FORMATION PROTEIN FLGA"/>
    <property type="match status" value="1"/>
</dbReference>
<dbReference type="AlphaFoldDB" id="A0AAU8A171"/>
<evidence type="ECO:0000256" key="2">
    <source>
        <dbReference type="ARBA" id="ARBA00022729"/>
    </source>
</evidence>
<dbReference type="EMBL" id="CP099959">
    <property type="protein sequence ID" value="XCC57315.1"/>
    <property type="molecule type" value="Genomic_DNA"/>
</dbReference>
<dbReference type="PANTHER" id="PTHR36307:SF1">
    <property type="entry name" value="FLAGELLA BASAL BODY P-RING FORMATION PROTEIN FLGA"/>
    <property type="match status" value="1"/>
</dbReference>
<accession>A0AAU8A171</accession>
<keyword evidence="6" id="KW-0282">Flagellum</keyword>
<dbReference type="Gene3D" id="2.30.30.760">
    <property type="match status" value="1"/>
</dbReference>
<sequence length="259" mass="28666">MSSVCSLRLSFLILLGLVWLSPVHAQNQAQIQPQAQPQNQVNTTPNQALQAPGIPLEVQNNIRRFIQKSPTVLGFRTEVDFLDPSMNLPSCQGGSIEVLSAPNVRLWGRSLVQVRCLKAAWLYNIPLMIRVYGDYVVSTRYLQPGNRLSSSDMRIINGDLTSVPDDVIRTPKEADDRVLTRPIQMGMPIGLNDLRETAVIKVGDPVTILLKGRDFQVTGSGTAQTQGMINDMVRVRLNDGQVLQGKVIRPGVVEMTLDR</sequence>
<organism evidence="6">
    <name type="scientific">Polynucleobacter sp. UK-FUSCHL-C3</name>
    <dbReference type="NCBI Taxonomy" id="2955208"/>
    <lineage>
        <taxon>Bacteria</taxon>
        <taxon>Pseudomonadati</taxon>
        <taxon>Pseudomonadota</taxon>
        <taxon>Betaproteobacteria</taxon>
        <taxon>Burkholderiales</taxon>
        <taxon>Burkholderiaceae</taxon>
        <taxon>Polynucleobacter</taxon>
    </lineage>
</organism>
<feature type="domain" description="SAF" evidence="5">
    <location>
        <begin position="133"/>
        <end position="195"/>
    </location>
</feature>
<evidence type="ECO:0000256" key="4">
    <source>
        <dbReference type="SAM" id="SignalP"/>
    </source>
</evidence>
<dbReference type="InterPro" id="IPR017585">
    <property type="entry name" value="SAF_FlgA"/>
</dbReference>
<feature type="chain" id="PRO_5043403461" evidence="4">
    <location>
        <begin position="26"/>
        <end position="259"/>
    </location>
</feature>